<comment type="caution">
    <text evidence="4">The sequence shown here is derived from an EMBL/GenBank/DDBJ whole genome shotgun (WGS) entry which is preliminary data.</text>
</comment>
<keyword evidence="2" id="KW-1133">Transmembrane helix</keyword>
<accession>A0ABS6EAQ0</accession>
<dbReference type="Pfam" id="PF03816">
    <property type="entry name" value="LytR_cpsA_psr"/>
    <property type="match status" value="1"/>
</dbReference>
<dbReference type="Proteomes" id="UP000749471">
    <property type="component" value="Unassembled WGS sequence"/>
</dbReference>
<sequence>MKKRFLKTFLISFMAFVLIYGGTIYFYMLKPDEEDTISKESFLDRVLDDQDEITFLLLGVDGKDTKKNDKVRSDTMMLCKVDKSTSQISLLSIPRDTKAMIRGRKYEEKINHAHAYGGPELSMKAVKDLLGIDLDYYVRVDYGIVEEYVNLIGGVEIDVPMNMKYDDPVADPPLHINLKKGLQVLDGDKSLQFLRYRKGYKDQDLGRIRAQQTFMKALVDQSLKPANIMKVPQMVKTYYDNVDTNIPLDLIMKFAVKAKSFDTTAMHTATLPGEPKTIKGISYYIPYKDESGRLVKEMFLNQEAVESIRNNIDEAN</sequence>
<evidence type="ECO:0000256" key="1">
    <source>
        <dbReference type="ARBA" id="ARBA00006068"/>
    </source>
</evidence>
<dbReference type="InterPro" id="IPR004474">
    <property type="entry name" value="LytR_CpsA_psr"/>
</dbReference>
<dbReference type="PANTHER" id="PTHR33392">
    <property type="entry name" value="POLYISOPRENYL-TEICHOIC ACID--PEPTIDOGLYCAN TEICHOIC ACID TRANSFERASE TAGU"/>
    <property type="match status" value="1"/>
</dbReference>
<evidence type="ECO:0000259" key="3">
    <source>
        <dbReference type="Pfam" id="PF03816"/>
    </source>
</evidence>
<keyword evidence="5" id="KW-1185">Reference proteome</keyword>
<dbReference type="PANTHER" id="PTHR33392:SF6">
    <property type="entry name" value="POLYISOPRENYL-TEICHOIC ACID--PEPTIDOGLYCAN TEICHOIC ACID TRANSFERASE TAGU"/>
    <property type="match status" value="1"/>
</dbReference>
<evidence type="ECO:0000256" key="2">
    <source>
        <dbReference type="SAM" id="Phobius"/>
    </source>
</evidence>
<name>A0ABS6EAQ0_9FIRM</name>
<protein>
    <submittedName>
        <fullName evidence="4">LCP family protein</fullName>
    </submittedName>
</protein>
<evidence type="ECO:0000313" key="5">
    <source>
        <dbReference type="Proteomes" id="UP000749471"/>
    </source>
</evidence>
<proteinExistence type="inferred from homology"/>
<keyword evidence="2" id="KW-0812">Transmembrane</keyword>
<organism evidence="4 5">
    <name type="scientific">Tissierella simiarum</name>
    <dbReference type="NCBI Taxonomy" id="2841534"/>
    <lineage>
        <taxon>Bacteria</taxon>
        <taxon>Bacillati</taxon>
        <taxon>Bacillota</taxon>
        <taxon>Tissierellia</taxon>
        <taxon>Tissierellales</taxon>
        <taxon>Tissierellaceae</taxon>
        <taxon>Tissierella</taxon>
    </lineage>
</organism>
<feature type="domain" description="Cell envelope-related transcriptional attenuator" evidence="3">
    <location>
        <begin position="72"/>
        <end position="222"/>
    </location>
</feature>
<dbReference type="InterPro" id="IPR050922">
    <property type="entry name" value="LytR/CpsA/Psr_CW_biosynth"/>
</dbReference>
<gene>
    <name evidence="4" type="ORF">KQI42_18535</name>
</gene>
<reference evidence="4 5" key="1">
    <citation type="submission" date="2021-06" db="EMBL/GenBank/DDBJ databases">
        <authorList>
            <person name="Sun Q."/>
            <person name="Li D."/>
        </authorList>
    </citation>
    <scope>NUCLEOTIDE SEQUENCE [LARGE SCALE GENOMIC DNA]</scope>
    <source>
        <strain evidence="4 5">MSJ-40</strain>
    </source>
</reference>
<evidence type="ECO:0000313" key="4">
    <source>
        <dbReference type="EMBL" id="MBU5440009.1"/>
    </source>
</evidence>
<feature type="transmembrane region" description="Helical" evidence="2">
    <location>
        <begin position="9"/>
        <end position="28"/>
    </location>
</feature>
<dbReference type="EMBL" id="JAHLPM010000023">
    <property type="protein sequence ID" value="MBU5440009.1"/>
    <property type="molecule type" value="Genomic_DNA"/>
</dbReference>
<dbReference type="NCBIfam" id="TIGR00350">
    <property type="entry name" value="lytR_cpsA_psr"/>
    <property type="match status" value="1"/>
</dbReference>
<keyword evidence="2" id="KW-0472">Membrane</keyword>
<dbReference type="RefSeq" id="WP_216521939.1">
    <property type="nucleotide sequence ID" value="NZ_JAHLPM010000023.1"/>
</dbReference>
<comment type="similarity">
    <text evidence="1">Belongs to the LytR/CpsA/Psr (LCP) family.</text>
</comment>